<keyword evidence="3" id="KW-1185">Reference proteome</keyword>
<evidence type="ECO:0000313" key="3">
    <source>
        <dbReference type="Proteomes" id="UP000777774"/>
    </source>
</evidence>
<accession>A0ABX1JY72</accession>
<dbReference type="EMBL" id="JAAXOY010000071">
    <property type="protein sequence ID" value="NKY38884.1"/>
    <property type="molecule type" value="Genomic_DNA"/>
</dbReference>
<proteinExistence type="predicted"/>
<dbReference type="SUPFAM" id="SSF69304">
    <property type="entry name" value="Tricorn protease N-terminal domain"/>
    <property type="match status" value="1"/>
</dbReference>
<reference evidence="2 3" key="1">
    <citation type="submission" date="2020-04" db="EMBL/GenBank/DDBJ databases">
        <title>MicrobeNet Type strains.</title>
        <authorList>
            <person name="Nicholson A.C."/>
        </authorList>
    </citation>
    <scope>NUCLEOTIDE SEQUENCE [LARGE SCALE GENOMIC DNA]</scope>
    <source>
        <strain evidence="2 3">ATCC BAA-787</strain>
    </source>
</reference>
<name>A0ABX1JY72_9CELL</name>
<protein>
    <submittedName>
        <fullName evidence="2">Uncharacterized protein</fullName>
    </submittedName>
</protein>
<organism evidence="2 3">
    <name type="scientific">Cellulomonas septica</name>
    <dbReference type="NCBI Taxonomy" id="285080"/>
    <lineage>
        <taxon>Bacteria</taxon>
        <taxon>Bacillati</taxon>
        <taxon>Actinomycetota</taxon>
        <taxon>Actinomycetes</taxon>
        <taxon>Micrococcales</taxon>
        <taxon>Cellulomonadaceae</taxon>
        <taxon>Cellulomonas</taxon>
    </lineage>
</organism>
<feature type="region of interest" description="Disordered" evidence="1">
    <location>
        <begin position="1"/>
        <end position="22"/>
    </location>
</feature>
<dbReference type="Proteomes" id="UP000777774">
    <property type="component" value="Unassembled WGS sequence"/>
</dbReference>
<comment type="caution">
    <text evidence="2">The sequence shown here is derived from an EMBL/GenBank/DDBJ whole genome shotgun (WGS) entry which is preliminary data.</text>
</comment>
<sequence length="340" mass="35667">TPTAGAGATPTPTPTPTATSAAGAGAITDDVVQASAPGWLLTTWWVEGAGRSLALTGPDGTTYRTDIGTDLLTVTWWQAGDERALAHVEHPDGRFEPVWLDLRDGSRTPVGVSDDAQWVGATPTGTTLWQSTDGTLVALDDRGTPTTLGTAARMWAQDLSPSATHAWNGTGVTTIPPNGEVRAFLPPPGTSLRSCSPGGWFSDDAVVLHCTDAEHATSTWAWDWDAGTTTRLYEELFLSYPWVAGVLADGRQVVTDSTESMSATWLVGDGGAVRLLPDHGFVTALHAGSDSVVLEVRDDDWRTVSVVRYDAGTGRTVQLVSSEDAPEGGRATLGSVVVGE</sequence>
<evidence type="ECO:0000313" key="2">
    <source>
        <dbReference type="EMBL" id="NKY38884.1"/>
    </source>
</evidence>
<evidence type="ECO:0000256" key="1">
    <source>
        <dbReference type="SAM" id="MobiDB-lite"/>
    </source>
</evidence>
<gene>
    <name evidence="2" type="ORF">HGA02_04870</name>
</gene>
<feature type="non-terminal residue" evidence="2">
    <location>
        <position position="1"/>
    </location>
</feature>